<proteinExistence type="predicted"/>
<evidence type="ECO:0000313" key="2">
    <source>
        <dbReference type="EMBL" id="EEE08185.1"/>
    </source>
</evidence>
<accession>B9BNH5</accession>
<dbReference type="AlphaFoldDB" id="B9BNH5"/>
<gene>
    <name evidence="2" type="ORF">BURMUCGD2_2405</name>
</gene>
<reference evidence="2 3" key="1">
    <citation type="journal article" date="2012" name="J. Bacteriol.">
        <title>Draft Genome Sequence Determination for Cystic Fibrosis and Chronic Granulomatous Disease Burkholderia multivorans Isolates.</title>
        <authorList>
            <person name="Varga J.J."/>
            <person name="Losada L."/>
            <person name="Zelazny A.M."/>
            <person name="Brinkac L."/>
            <person name="Harkins D."/>
            <person name="Radune D."/>
            <person name="Hostetler J."/>
            <person name="Sampaio E.P."/>
            <person name="Ronning C.M."/>
            <person name="Nierman W.C."/>
            <person name="Greenberg D.E."/>
            <person name="Holland S.M."/>
            <person name="Goldberg J.B."/>
        </authorList>
    </citation>
    <scope>NUCLEOTIDE SEQUENCE [LARGE SCALE GENOMIC DNA]</scope>
    <source>
        <strain evidence="2 3">CGD2</strain>
    </source>
</reference>
<organism evidence="2 3">
    <name type="scientific">Burkholderia multivorans CGD2</name>
    <dbReference type="NCBI Taxonomy" id="513052"/>
    <lineage>
        <taxon>Bacteria</taxon>
        <taxon>Pseudomonadati</taxon>
        <taxon>Pseudomonadota</taxon>
        <taxon>Betaproteobacteria</taxon>
        <taxon>Burkholderiales</taxon>
        <taxon>Burkholderiaceae</taxon>
        <taxon>Burkholderia</taxon>
        <taxon>Burkholderia cepacia complex</taxon>
    </lineage>
</organism>
<dbReference type="EMBL" id="ACFC01000003">
    <property type="protein sequence ID" value="EEE08185.1"/>
    <property type="molecule type" value="Genomic_DNA"/>
</dbReference>
<evidence type="ECO:0000256" key="1">
    <source>
        <dbReference type="SAM" id="MobiDB-lite"/>
    </source>
</evidence>
<feature type="compositionally biased region" description="Polar residues" evidence="1">
    <location>
        <begin position="22"/>
        <end position="38"/>
    </location>
</feature>
<name>B9BNH5_9BURK</name>
<comment type="caution">
    <text evidence="2">The sequence shown here is derived from an EMBL/GenBank/DDBJ whole genome shotgun (WGS) entry which is preliminary data.</text>
</comment>
<protein>
    <submittedName>
        <fullName evidence="2">Uncharacterized protein</fullName>
    </submittedName>
</protein>
<dbReference type="Proteomes" id="UP000004535">
    <property type="component" value="Unassembled WGS sequence"/>
</dbReference>
<feature type="region of interest" description="Disordered" evidence="1">
    <location>
        <begin position="19"/>
        <end position="38"/>
    </location>
</feature>
<sequence length="38" mass="4250">MQAPRFYLHASTRADDREYLLPSSSVEPLQPASMPSSL</sequence>
<evidence type="ECO:0000313" key="3">
    <source>
        <dbReference type="Proteomes" id="UP000004535"/>
    </source>
</evidence>